<name>A0ABW2CHK5_9ACTN</name>
<feature type="region of interest" description="Disordered" evidence="1">
    <location>
        <begin position="1"/>
        <end position="76"/>
    </location>
</feature>
<feature type="compositionally biased region" description="Basic and acidic residues" evidence="1">
    <location>
        <begin position="62"/>
        <end position="76"/>
    </location>
</feature>
<keyword evidence="3" id="KW-1185">Reference proteome</keyword>
<dbReference type="EMBL" id="JBHSXS010000007">
    <property type="protein sequence ID" value="MFC6881024.1"/>
    <property type="molecule type" value="Genomic_DNA"/>
</dbReference>
<comment type="caution">
    <text evidence="2">The sequence shown here is derived from an EMBL/GenBank/DDBJ whole genome shotgun (WGS) entry which is preliminary data.</text>
</comment>
<dbReference type="RefSeq" id="WP_160819453.1">
    <property type="nucleotide sequence ID" value="NZ_JBHSXE010000001.1"/>
</dbReference>
<accession>A0ABW2CHK5</accession>
<evidence type="ECO:0000313" key="3">
    <source>
        <dbReference type="Proteomes" id="UP001596380"/>
    </source>
</evidence>
<organism evidence="2 3">
    <name type="scientific">Actinomadura yumaensis</name>
    <dbReference type="NCBI Taxonomy" id="111807"/>
    <lineage>
        <taxon>Bacteria</taxon>
        <taxon>Bacillati</taxon>
        <taxon>Actinomycetota</taxon>
        <taxon>Actinomycetes</taxon>
        <taxon>Streptosporangiales</taxon>
        <taxon>Thermomonosporaceae</taxon>
        <taxon>Actinomadura</taxon>
    </lineage>
</organism>
<sequence length="76" mass="8217">MSDRDLGHEPAQTHDKRFAPVTKDADARGRTVPDGDEDISGTGVPGVDTGKSEALPPDEEGVEHAERTDPSRRHRS</sequence>
<feature type="compositionally biased region" description="Basic and acidic residues" evidence="1">
    <location>
        <begin position="1"/>
        <end position="33"/>
    </location>
</feature>
<evidence type="ECO:0000313" key="2">
    <source>
        <dbReference type="EMBL" id="MFC6881024.1"/>
    </source>
</evidence>
<proteinExistence type="predicted"/>
<reference evidence="3" key="1">
    <citation type="journal article" date="2019" name="Int. J. Syst. Evol. Microbiol.">
        <title>The Global Catalogue of Microorganisms (GCM) 10K type strain sequencing project: providing services to taxonomists for standard genome sequencing and annotation.</title>
        <authorList>
            <consortium name="The Broad Institute Genomics Platform"/>
            <consortium name="The Broad Institute Genome Sequencing Center for Infectious Disease"/>
            <person name="Wu L."/>
            <person name="Ma J."/>
        </authorList>
    </citation>
    <scope>NUCLEOTIDE SEQUENCE [LARGE SCALE GENOMIC DNA]</scope>
    <source>
        <strain evidence="3">JCM 3369</strain>
    </source>
</reference>
<evidence type="ECO:0000256" key="1">
    <source>
        <dbReference type="SAM" id="MobiDB-lite"/>
    </source>
</evidence>
<protein>
    <submittedName>
        <fullName evidence="2">Uncharacterized protein</fullName>
    </submittedName>
</protein>
<gene>
    <name evidence="2" type="ORF">ACFQKB_14750</name>
</gene>
<dbReference type="Proteomes" id="UP001596380">
    <property type="component" value="Unassembled WGS sequence"/>
</dbReference>